<accession>A0ABP0YHV2</accession>
<sequence>MQIYLLYFFIKYGMLSLIGSSKVPKKIFESKFWDNIVAAICQKRKTQVIVTIGGGGCCIGVCSIGESKIFFFLSRVVLNRLKFCFSGLSSLICFGSSLN</sequence>
<protein>
    <submittedName>
        <fullName evidence="1">Uncharacterized protein</fullName>
    </submittedName>
</protein>
<dbReference type="Proteomes" id="UP001642487">
    <property type="component" value="Chromosome 4"/>
</dbReference>
<keyword evidence="2" id="KW-1185">Reference proteome</keyword>
<name>A0ABP0YHV2_9ROSI</name>
<dbReference type="EMBL" id="OZ021738">
    <property type="protein sequence ID" value="CAK9320069.1"/>
    <property type="molecule type" value="Genomic_DNA"/>
</dbReference>
<evidence type="ECO:0000313" key="2">
    <source>
        <dbReference type="Proteomes" id="UP001642487"/>
    </source>
</evidence>
<proteinExistence type="predicted"/>
<evidence type="ECO:0000313" key="1">
    <source>
        <dbReference type="EMBL" id="CAK9320069.1"/>
    </source>
</evidence>
<organism evidence="1 2">
    <name type="scientific">Citrullus colocynthis</name>
    <name type="common">colocynth</name>
    <dbReference type="NCBI Taxonomy" id="252529"/>
    <lineage>
        <taxon>Eukaryota</taxon>
        <taxon>Viridiplantae</taxon>
        <taxon>Streptophyta</taxon>
        <taxon>Embryophyta</taxon>
        <taxon>Tracheophyta</taxon>
        <taxon>Spermatophyta</taxon>
        <taxon>Magnoliopsida</taxon>
        <taxon>eudicotyledons</taxon>
        <taxon>Gunneridae</taxon>
        <taxon>Pentapetalae</taxon>
        <taxon>rosids</taxon>
        <taxon>fabids</taxon>
        <taxon>Cucurbitales</taxon>
        <taxon>Cucurbitaceae</taxon>
        <taxon>Benincaseae</taxon>
        <taxon>Citrullus</taxon>
    </lineage>
</organism>
<gene>
    <name evidence="1" type="ORF">CITCOLO1_LOCUS12110</name>
</gene>
<reference evidence="1 2" key="1">
    <citation type="submission" date="2024-03" db="EMBL/GenBank/DDBJ databases">
        <authorList>
            <person name="Gkanogiannis A."/>
            <person name="Becerra Lopez-Lavalle L."/>
        </authorList>
    </citation>
    <scope>NUCLEOTIDE SEQUENCE [LARGE SCALE GENOMIC DNA]</scope>
</reference>